<feature type="region of interest" description="Disordered" evidence="1">
    <location>
        <begin position="1"/>
        <end position="24"/>
    </location>
</feature>
<accession>A0A816UD88</accession>
<reference evidence="2" key="1">
    <citation type="submission" date="2021-01" db="EMBL/GenBank/DDBJ databases">
        <authorList>
            <consortium name="Genoscope - CEA"/>
            <person name="William W."/>
        </authorList>
    </citation>
    <scope>NUCLEOTIDE SEQUENCE</scope>
</reference>
<organism evidence="2">
    <name type="scientific">Brassica napus</name>
    <name type="common">Rape</name>
    <dbReference type="NCBI Taxonomy" id="3708"/>
    <lineage>
        <taxon>Eukaryota</taxon>
        <taxon>Viridiplantae</taxon>
        <taxon>Streptophyta</taxon>
        <taxon>Embryophyta</taxon>
        <taxon>Tracheophyta</taxon>
        <taxon>Spermatophyta</taxon>
        <taxon>Magnoliopsida</taxon>
        <taxon>eudicotyledons</taxon>
        <taxon>Gunneridae</taxon>
        <taxon>Pentapetalae</taxon>
        <taxon>rosids</taxon>
        <taxon>malvids</taxon>
        <taxon>Brassicales</taxon>
        <taxon>Brassicaceae</taxon>
        <taxon>Brassiceae</taxon>
        <taxon>Brassica</taxon>
    </lineage>
</organism>
<gene>
    <name evidence="2" type="ORF">DARMORV10_C08P19920.1</name>
</gene>
<evidence type="ECO:0000256" key="1">
    <source>
        <dbReference type="SAM" id="MobiDB-lite"/>
    </source>
</evidence>
<name>A0A816UD88_BRANA</name>
<protein>
    <submittedName>
        <fullName evidence="2">(rape) hypothetical protein</fullName>
    </submittedName>
</protein>
<dbReference type="EMBL" id="HG994372">
    <property type="protein sequence ID" value="CAF2109624.1"/>
    <property type="molecule type" value="Genomic_DNA"/>
</dbReference>
<dbReference type="Proteomes" id="UP001295469">
    <property type="component" value="Chromosome C08"/>
</dbReference>
<sequence length="146" mass="16839">MSGDESEDNGNSVATESDFEDIFDENFQPDFYCSSRENTDSESEPEIKVVDLTIDTAPDTMLDEIYRLRTKCSMTKSIGCAVREINIYTSQYHSSRLDKSFSAQLNHVRDFPVDHSTVPLHYNEFAGIFHFRYRQDDSLQSEQNRA</sequence>
<evidence type="ECO:0000313" key="2">
    <source>
        <dbReference type="EMBL" id="CAF2109624.1"/>
    </source>
</evidence>
<proteinExistence type="predicted"/>
<dbReference type="AlphaFoldDB" id="A0A816UD88"/>